<evidence type="ECO:0000313" key="2">
    <source>
        <dbReference type="Proteomes" id="UP000031166"/>
    </source>
</evidence>
<gene>
    <name evidence="1" type="ORF">RM53_06965</name>
</gene>
<dbReference type="AlphaFoldDB" id="A0A0B4CR66"/>
<evidence type="ECO:0008006" key="3">
    <source>
        <dbReference type="Google" id="ProtNLM"/>
    </source>
</evidence>
<protein>
    <recommendedName>
        <fullName evidence="3">YkgJ family cysteine cluster protein</fullName>
    </recommendedName>
</protein>
<proteinExistence type="predicted"/>
<dbReference type="EMBL" id="JWSY01000009">
    <property type="protein sequence ID" value="KIC58932.1"/>
    <property type="molecule type" value="Genomic_DNA"/>
</dbReference>
<sequence length="188" mass="20559">MSLPLLPGRTCGGCVECCRVIPLNLPELAKPTGELCAYSVDGAGCSVHAIRPNTCRIWFCLWRVVELSDDWRPDRSGVIVRPDGVEDGVITLYVLRRSDFLASPDFFVTVAGWVAEGIEVALSIPGPVGTYPARAVVTDWLRPAIEDGDPDSFTTRVLMSLDRLAEHDFQPDGVVARYAVTTQDRPKA</sequence>
<reference evidence="1 2" key="1">
    <citation type="submission" date="2014-12" db="EMBL/GenBank/DDBJ databases">
        <title>Genome sequencing of Brevundimonas nasdae TPW30.</title>
        <authorList>
            <person name="Tan P.W."/>
            <person name="Chan K.-G."/>
        </authorList>
    </citation>
    <scope>NUCLEOTIDE SEQUENCE [LARGE SCALE GENOMIC DNA]</scope>
    <source>
        <strain evidence="1 2">TPW30</strain>
    </source>
</reference>
<comment type="caution">
    <text evidence="1">The sequence shown here is derived from an EMBL/GenBank/DDBJ whole genome shotgun (WGS) entry which is preliminary data.</text>
</comment>
<dbReference type="STRING" id="172043.RM53_06965"/>
<dbReference type="RefSeq" id="WP_039245467.1">
    <property type="nucleotide sequence ID" value="NZ_JWSY01000009.1"/>
</dbReference>
<accession>A0A0B4CR66</accession>
<organism evidence="1 2">
    <name type="scientific">Brevundimonas nasdae</name>
    <dbReference type="NCBI Taxonomy" id="172043"/>
    <lineage>
        <taxon>Bacteria</taxon>
        <taxon>Pseudomonadati</taxon>
        <taxon>Pseudomonadota</taxon>
        <taxon>Alphaproteobacteria</taxon>
        <taxon>Caulobacterales</taxon>
        <taxon>Caulobacteraceae</taxon>
        <taxon>Brevundimonas</taxon>
    </lineage>
</organism>
<dbReference type="Proteomes" id="UP000031166">
    <property type="component" value="Unassembled WGS sequence"/>
</dbReference>
<name>A0A0B4CR66_9CAUL</name>
<evidence type="ECO:0000313" key="1">
    <source>
        <dbReference type="EMBL" id="KIC58932.1"/>
    </source>
</evidence>